<dbReference type="AlphaFoldDB" id="A0A0N5D409"/>
<proteinExistence type="predicted"/>
<reference evidence="1 2" key="2">
    <citation type="submission" date="2018-11" db="EMBL/GenBank/DDBJ databases">
        <authorList>
            <consortium name="Pathogen Informatics"/>
        </authorList>
    </citation>
    <scope>NUCLEOTIDE SEQUENCE [LARGE SCALE GENOMIC DNA]</scope>
</reference>
<evidence type="ECO:0000313" key="3">
    <source>
        <dbReference type="WBParaSite" id="TCLT_0000768701-mRNA-1"/>
    </source>
</evidence>
<organism evidence="3">
    <name type="scientific">Thelazia callipaeda</name>
    <name type="common">Oriental eyeworm</name>
    <name type="synonym">Parasitic nematode</name>
    <dbReference type="NCBI Taxonomy" id="103827"/>
    <lineage>
        <taxon>Eukaryota</taxon>
        <taxon>Metazoa</taxon>
        <taxon>Ecdysozoa</taxon>
        <taxon>Nematoda</taxon>
        <taxon>Chromadorea</taxon>
        <taxon>Rhabditida</taxon>
        <taxon>Spirurina</taxon>
        <taxon>Spiruromorpha</taxon>
        <taxon>Thelazioidea</taxon>
        <taxon>Thelaziidae</taxon>
        <taxon>Thelazia</taxon>
    </lineage>
</organism>
<evidence type="ECO:0000313" key="2">
    <source>
        <dbReference type="Proteomes" id="UP000276776"/>
    </source>
</evidence>
<dbReference type="WBParaSite" id="TCLT_0000768701-mRNA-1">
    <property type="protein sequence ID" value="TCLT_0000768701-mRNA-1"/>
    <property type="gene ID" value="TCLT_0000768701"/>
</dbReference>
<sequence length="100" mass="12051">MWKLVFVFTLVLALDRIPALWMYLYQAQICYAHRSRFVLVESTSIVKEDAFERLRKNDRLNVCLDMIRYTDLLRITFMEVCYNPVPYHHIPNCFGFAFHL</sequence>
<name>A0A0N5D409_THECL</name>
<dbReference type="Proteomes" id="UP000276776">
    <property type="component" value="Unassembled WGS sequence"/>
</dbReference>
<accession>A0A0N5D409</accession>
<protein>
    <submittedName>
        <fullName evidence="3">Secreted protein</fullName>
    </submittedName>
</protein>
<evidence type="ECO:0000313" key="1">
    <source>
        <dbReference type="EMBL" id="VDN05157.1"/>
    </source>
</evidence>
<keyword evidence="2" id="KW-1185">Reference proteome</keyword>
<gene>
    <name evidence="1" type="ORF">TCLT_LOCUS7676</name>
</gene>
<dbReference type="EMBL" id="UYYF01004535">
    <property type="protein sequence ID" value="VDN05157.1"/>
    <property type="molecule type" value="Genomic_DNA"/>
</dbReference>
<reference evidence="3" key="1">
    <citation type="submission" date="2017-02" db="UniProtKB">
        <authorList>
            <consortium name="WormBaseParasite"/>
        </authorList>
    </citation>
    <scope>IDENTIFICATION</scope>
</reference>